<organism evidence="1 2">
    <name type="scientific">Smallanthus sonchifolius</name>
    <dbReference type="NCBI Taxonomy" id="185202"/>
    <lineage>
        <taxon>Eukaryota</taxon>
        <taxon>Viridiplantae</taxon>
        <taxon>Streptophyta</taxon>
        <taxon>Embryophyta</taxon>
        <taxon>Tracheophyta</taxon>
        <taxon>Spermatophyta</taxon>
        <taxon>Magnoliopsida</taxon>
        <taxon>eudicotyledons</taxon>
        <taxon>Gunneridae</taxon>
        <taxon>Pentapetalae</taxon>
        <taxon>asterids</taxon>
        <taxon>campanulids</taxon>
        <taxon>Asterales</taxon>
        <taxon>Asteraceae</taxon>
        <taxon>Asteroideae</taxon>
        <taxon>Heliantheae alliance</taxon>
        <taxon>Millerieae</taxon>
        <taxon>Smallanthus</taxon>
    </lineage>
</organism>
<proteinExistence type="predicted"/>
<protein>
    <submittedName>
        <fullName evidence="1">Uncharacterized protein</fullName>
    </submittedName>
</protein>
<dbReference type="EMBL" id="CM042046">
    <property type="protein sequence ID" value="KAI3676984.1"/>
    <property type="molecule type" value="Genomic_DNA"/>
</dbReference>
<dbReference type="Proteomes" id="UP001056120">
    <property type="component" value="Linkage Group LG29"/>
</dbReference>
<comment type="caution">
    <text evidence="1">The sequence shown here is derived from an EMBL/GenBank/DDBJ whole genome shotgun (WGS) entry which is preliminary data.</text>
</comment>
<gene>
    <name evidence="1" type="ORF">L1987_86601</name>
</gene>
<evidence type="ECO:0000313" key="1">
    <source>
        <dbReference type="EMBL" id="KAI3676984.1"/>
    </source>
</evidence>
<keyword evidence="2" id="KW-1185">Reference proteome</keyword>
<reference evidence="1 2" key="2">
    <citation type="journal article" date="2022" name="Mol. Ecol. Resour.">
        <title>The genomes of chicory, endive, great burdock and yacon provide insights into Asteraceae paleo-polyploidization history and plant inulin production.</title>
        <authorList>
            <person name="Fan W."/>
            <person name="Wang S."/>
            <person name="Wang H."/>
            <person name="Wang A."/>
            <person name="Jiang F."/>
            <person name="Liu H."/>
            <person name="Zhao H."/>
            <person name="Xu D."/>
            <person name="Zhang Y."/>
        </authorList>
    </citation>
    <scope>NUCLEOTIDE SEQUENCE [LARGE SCALE GENOMIC DNA]</scope>
    <source>
        <strain evidence="2">cv. Yunnan</strain>
        <tissue evidence="1">Leaves</tissue>
    </source>
</reference>
<accession>A0ACB8Y1B4</accession>
<evidence type="ECO:0000313" key="2">
    <source>
        <dbReference type="Proteomes" id="UP001056120"/>
    </source>
</evidence>
<sequence length="1084" mass="120168">MCHHVAYIKLSKRTFCRAGGVPNLQQQSTHQLQISQPILIHEEQAYSRLLRICLQHCKQIQARRLFDEMPQRLKQASRAVNLIHAQSVIHGFDSNGKLGNAIVDLHAKCGNMVFAQKAFDRLERRDTLAWNSILSMDSRRGKLEDVVQLFGSMQASGVDPNQFTYAIVLSVCARLADVVLGKVVHCHVMKTGFVCDSFCEGSLIDMYAKCGIVDDASKIFDGCVYSDTVSWTAMIGGYVQVGFPDKAIRLFKDMLKLGHVPDQVAFVTVISACVESGRFDDARQLFDKMCDPNVVAWNVMISGHARDGCYHMAIDYFMSMTRYGIKPTRSTLGSVLSAIASTFDIDCGSQVHALATKQGLFSNVYVGSSLINMYAKCQEIGSARSVFDVLDDKNTVLWNTVLGGYAQNRNADEVIGLFVNMRHFGFIPDEFTYTSVLSASASLKSVELGKQLHSLVVKNKFNMNLFVGNALVDMYAKSSSLQDAIKQFSIIKNRDNVSWNAMIVGFVQEEEENNAFSMFQRMRKDEITPDEVCFASLLSACANIQSLSKGKQLHSLLVKLNMETSLYAGSSLLDMYSKCGVISDAQEIYSSMPEKSVASTNALISGYVVQNSIKSALSLFIDMLSGGLLNPSEVTLATLLDGCNEPSKLTLGRQIHSLVIKYGFSSYDDEFLAVSLLGMYFNTRVPPDAMVVFSELSNPKSTVLWTAVLSGLAQNDCSDEALEIYQEMRRNNSMPDQATFVSILKACAALASLLDGHVVHSLVFHTGFDSDELTCSGLVDMYAKCGDIASSSQVFKEIINKKDVITWNSMIVGFAKNGYAENALQIFNEMMESNIKPDDITLLGVLTACSHAGKVSEGRCIFDSMFNHYKIEPRMDHISCMIDLLGRWGYLKEAEDIIDKLEFQPNAMIWATFLGACRIHGDDRRGKRASVELANLEPESSASFVLLSNIYAASGQWDQVKFVRREMKEKGVKKHPGCSWIKLGQSTHLFVSGDDSHSSCSEIYALLKQLKAPMKDQGYPDSSLLLKLKCILAVFTTAGCLLAISDCPQQSRDSSNLRKFLYLPRRAWMSIPVDGVIRKKNSME</sequence>
<reference evidence="2" key="1">
    <citation type="journal article" date="2022" name="Mol. Ecol. Resour.">
        <title>The genomes of chicory, endive, great burdock and yacon provide insights into Asteraceae palaeo-polyploidization history and plant inulin production.</title>
        <authorList>
            <person name="Fan W."/>
            <person name="Wang S."/>
            <person name="Wang H."/>
            <person name="Wang A."/>
            <person name="Jiang F."/>
            <person name="Liu H."/>
            <person name="Zhao H."/>
            <person name="Xu D."/>
            <person name="Zhang Y."/>
        </authorList>
    </citation>
    <scope>NUCLEOTIDE SEQUENCE [LARGE SCALE GENOMIC DNA]</scope>
    <source>
        <strain evidence="2">cv. Yunnan</strain>
    </source>
</reference>
<name>A0ACB8Y1B4_9ASTR</name>